<evidence type="ECO:0000313" key="2">
    <source>
        <dbReference type="EMBL" id="KAH3879999.1"/>
    </source>
</evidence>
<dbReference type="EMBL" id="JAIWYP010000001">
    <property type="protein sequence ID" value="KAH3879988.1"/>
    <property type="molecule type" value="Genomic_DNA"/>
</dbReference>
<dbReference type="AlphaFoldDB" id="A0A9D4MQL2"/>
<reference evidence="2" key="1">
    <citation type="journal article" date="2019" name="bioRxiv">
        <title>The Genome of the Zebra Mussel, Dreissena polymorpha: A Resource for Invasive Species Research.</title>
        <authorList>
            <person name="McCartney M.A."/>
            <person name="Auch B."/>
            <person name="Kono T."/>
            <person name="Mallez S."/>
            <person name="Zhang Y."/>
            <person name="Obille A."/>
            <person name="Becker A."/>
            <person name="Abrahante J.E."/>
            <person name="Garbe J."/>
            <person name="Badalamenti J.P."/>
            <person name="Herman A."/>
            <person name="Mangelson H."/>
            <person name="Liachko I."/>
            <person name="Sullivan S."/>
            <person name="Sone E.D."/>
            <person name="Koren S."/>
            <person name="Silverstein K.A.T."/>
            <person name="Beckman K.B."/>
            <person name="Gohl D.M."/>
        </authorList>
    </citation>
    <scope>NUCLEOTIDE SEQUENCE</scope>
    <source>
        <strain evidence="2">Duluth1</strain>
        <tissue evidence="2">Whole animal</tissue>
    </source>
</reference>
<sequence>MLISTCVIGLIFILFILLAKTKPYVHIYVHRPQTLDELRQITWQVYSLAVSNIPAVAEINTAEACATPPALVSIQPPPSLPSMFISQIPSVGAFLTLCMLGNLSTFCGVSSGSKLFAKAFKIRFQH</sequence>
<gene>
    <name evidence="1" type="ORF">DPMN_003900</name>
    <name evidence="2" type="ORF">DPMN_003911</name>
</gene>
<comment type="caution">
    <text evidence="2">The sequence shown here is derived from an EMBL/GenBank/DDBJ whole genome shotgun (WGS) entry which is preliminary data.</text>
</comment>
<evidence type="ECO:0000313" key="1">
    <source>
        <dbReference type="EMBL" id="KAH3879988.1"/>
    </source>
</evidence>
<dbReference type="EMBL" id="JAIWYP010000001">
    <property type="protein sequence ID" value="KAH3879999.1"/>
    <property type="molecule type" value="Genomic_DNA"/>
</dbReference>
<organism evidence="2 3">
    <name type="scientific">Dreissena polymorpha</name>
    <name type="common">Zebra mussel</name>
    <name type="synonym">Mytilus polymorpha</name>
    <dbReference type="NCBI Taxonomy" id="45954"/>
    <lineage>
        <taxon>Eukaryota</taxon>
        <taxon>Metazoa</taxon>
        <taxon>Spiralia</taxon>
        <taxon>Lophotrochozoa</taxon>
        <taxon>Mollusca</taxon>
        <taxon>Bivalvia</taxon>
        <taxon>Autobranchia</taxon>
        <taxon>Heteroconchia</taxon>
        <taxon>Euheterodonta</taxon>
        <taxon>Imparidentia</taxon>
        <taxon>Neoheterodontei</taxon>
        <taxon>Myida</taxon>
        <taxon>Dreissenoidea</taxon>
        <taxon>Dreissenidae</taxon>
        <taxon>Dreissena</taxon>
    </lineage>
</organism>
<protein>
    <submittedName>
        <fullName evidence="2">Uncharacterized protein</fullName>
    </submittedName>
</protein>
<keyword evidence="3" id="KW-1185">Reference proteome</keyword>
<reference evidence="2" key="2">
    <citation type="submission" date="2020-11" db="EMBL/GenBank/DDBJ databases">
        <authorList>
            <person name="McCartney M.A."/>
            <person name="Auch B."/>
            <person name="Kono T."/>
            <person name="Mallez S."/>
            <person name="Becker A."/>
            <person name="Gohl D.M."/>
            <person name="Silverstein K.A.T."/>
            <person name="Koren S."/>
            <person name="Bechman K.B."/>
            <person name="Herman A."/>
            <person name="Abrahante J.E."/>
            <person name="Garbe J."/>
        </authorList>
    </citation>
    <scope>NUCLEOTIDE SEQUENCE</scope>
    <source>
        <strain evidence="2">Duluth1</strain>
        <tissue evidence="2">Whole animal</tissue>
    </source>
</reference>
<accession>A0A9D4MQL2</accession>
<proteinExistence type="predicted"/>
<name>A0A9D4MQL2_DREPO</name>
<evidence type="ECO:0000313" key="3">
    <source>
        <dbReference type="Proteomes" id="UP000828390"/>
    </source>
</evidence>
<dbReference type="Proteomes" id="UP000828390">
    <property type="component" value="Unassembled WGS sequence"/>
</dbReference>